<dbReference type="NCBIfam" id="TIGR04183">
    <property type="entry name" value="Por_Secre_tail"/>
    <property type="match status" value="1"/>
</dbReference>
<dbReference type="InterPro" id="IPR013783">
    <property type="entry name" value="Ig-like_fold"/>
</dbReference>
<dbReference type="Pfam" id="PF20009">
    <property type="entry name" value="GEVED"/>
    <property type="match status" value="1"/>
</dbReference>
<dbReference type="SUPFAM" id="SSF49265">
    <property type="entry name" value="Fibronectin type III"/>
    <property type="match status" value="2"/>
</dbReference>
<dbReference type="Proteomes" id="UP000255024">
    <property type="component" value="Unassembled WGS sequence"/>
</dbReference>
<feature type="domain" description="Fibronectin type-III" evidence="3">
    <location>
        <begin position="323"/>
        <end position="415"/>
    </location>
</feature>
<gene>
    <name evidence="4" type="ORF">NCTC11179_03380</name>
</gene>
<dbReference type="InterPro" id="IPR026444">
    <property type="entry name" value="Secre_tail"/>
</dbReference>
<dbReference type="RefSeq" id="WP_115092483.1">
    <property type="nucleotide sequence ID" value="NZ_CP068107.1"/>
</dbReference>
<reference evidence="4 5" key="1">
    <citation type="submission" date="2018-06" db="EMBL/GenBank/DDBJ databases">
        <authorList>
            <consortium name="Pathogen Informatics"/>
            <person name="Doyle S."/>
        </authorList>
    </citation>
    <scope>NUCLEOTIDE SEQUENCE [LARGE SCALE GENOMIC DNA]</scope>
    <source>
        <strain evidence="4 5">NCTC11179</strain>
    </source>
</reference>
<dbReference type="InterPro" id="IPR041286">
    <property type="entry name" value="MBG_2"/>
</dbReference>
<dbReference type="Pfam" id="PF18962">
    <property type="entry name" value="Por_Secre_tail"/>
    <property type="match status" value="1"/>
</dbReference>
<keyword evidence="1 2" id="KW-0732">Signal</keyword>
<dbReference type="Pfam" id="PF18676">
    <property type="entry name" value="MBG_2"/>
    <property type="match status" value="4"/>
</dbReference>
<evidence type="ECO:0000256" key="2">
    <source>
        <dbReference type="SAM" id="SignalP"/>
    </source>
</evidence>
<evidence type="ECO:0000256" key="1">
    <source>
        <dbReference type="ARBA" id="ARBA00022729"/>
    </source>
</evidence>
<feature type="signal peptide" evidence="2">
    <location>
        <begin position="1"/>
        <end position="38"/>
    </location>
</feature>
<protein>
    <submittedName>
        <fullName evidence="4">Por secretion system C-terminal sorting domain</fullName>
    </submittedName>
</protein>
<dbReference type="EMBL" id="UGQL01000002">
    <property type="protein sequence ID" value="STZ69860.1"/>
    <property type="molecule type" value="Genomic_DNA"/>
</dbReference>
<feature type="chain" id="PRO_5016573402" evidence="2">
    <location>
        <begin position="39"/>
        <end position="1481"/>
    </location>
</feature>
<name>A0A378U5W4_MYROD</name>
<accession>A0A378U5W4</accession>
<evidence type="ECO:0000313" key="5">
    <source>
        <dbReference type="Proteomes" id="UP000255024"/>
    </source>
</evidence>
<dbReference type="PROSITE" id="PS50853">
    <property type="entry name" value="FN3"/>
    <property type="match status" value="1"/>
</dbReference>
<dbReference type="CDD" id="cd00063">
    <property type="entry name" value="FN3"/>
    <property type="match status" value="1"/>
</dbReference>
<dbReference type="SMART" id="SM00060">
    <property type="entry name" value="FN3"/>
    <property type="match status" value="2"/>
</dbReference>
<dbReference type="InterPro" id="IPR045474">
    <property type="entry name" value="GEVED"/>
</dbReference>
<organism evidence="4 5">
    <name type="scientific">Myroides odoratus</name>
    <name type="common">Flavobacterium odoratum</name>
    <dbReference type="NCBI Taxonomy" id="256"/>
    <lineage>
        <taxon>Bacteria</taxon>
        <taxon>Pseudomonadati</taxon>
        <taxon>Bacteroidota</taxon>
        <taxon>Flavobacteriia</taxon>
        <taxon>Flavobacteriales</taxon>
        <taxon>Flavobacteriaceae</taxon>
        <taxon>Myroides</taxon>
    </lineage>
</organism>
<dbReference type="Gene3D" id="2.60.40.10">
    <property type="entry name" value="Immunoglobulins"/>
    <property type="match status" value="1"/>
</dbReference>
<keyword evidence="5" id="KW-1185">Reference proteome</keyword>
<sequence length="1481" mass="161331">MNNITYLNVLTTKAKKNNRWLQQLFLFLVLLSSPLAFAQFPSPYCEVDGFAVEEITKIEFDGLEITNTNDMNFLVDHTAEVAEVVAGQTYTLTVHGNTYGDENDIYAFIDWNHNGFLDDAGEIYYIGRLEDSDGEDGLSVSFDIAVPTTALAGATRIRITKTWIALGFEVNIDPCWISGYDEDWGSNDDSFGQAIDFTLDVDSDNETPEPGVSCEIGINLTFPSYGDVTTWKLLDADGRAVLSGGPYDSWSYRNFVINRSYTGSNHPYSLQITVDDEFWGDCDNEVNYAVTVGGANDISGTVTACEELVSETLPIGPCPTCGPPIRLTKTNITPTGFTLNWTSDGAQFEIEYGPTGFVHGSANGTIIENITTTSYTFTDLATTQAYQFYVRNICSDEESVWAGPLSFDDILIAPSPWHEDFSGGRVYPLGWAPLPGATWSFTPVTTDQGNSIHTSLYDYSFLGGVLTGSFSTITVGPILYGDTFSFKYLLTDDFGDPAYTGLGRLTVELSTDFGQTYTQVGTINTNGTSGWQTFTYDLEDYAGMYVKIRVKANVLEVFANLDVALDDFDISGGVPCDEVTLAEVEVNEEETVLHIESEGTTFEIEYGPAGFVRGAGTTVDNVTTPYTFTDLIADTDYDVYVRALPCGVWYGPVTFSTLPPDSQVITAEDVTKVYGDIPFIHGVSDSGLALSYAVEDETVAVVENGKLVIKGVGTTTVTASQPGNNVYLPAEDVTFTLTVTKAMLTVTADSSQEKRYGTEDPVFTYTATGFKYTDTLAVFSGALTRVAGEEMGMYAITQGTLSGGRNYEITFISADFKIIFAELIVTANEQTKEYGEADPVFTYQVTGLLNNDTEANVLRGTLGRVAGENVGNYAINQGTLQVIGANYELTFQASELSITPAALVVVPDAGMQKVYGQVDPVFSYTVTGLKFNDTAATALTGLLGRQIGENVGVYNYALGGIQALSGNYILTVAGQEKFKITPAPLEIVVIENQAKGYGEADPVFLFDAIGLQRGDQPIQVTTGRLTRVAGEEIGLYAINQGTLAVRANYELVSFTSADFEIKQSPISGISLPDRIFVYDGQVKSLQVEGNVGAEAEITYTNNNQTEVGVYEVTAKVDYGPAYEVLTLNGTLKIVQANQVIDFEVVNTVVIEDTPTLQLTATASSGLPVSYHINDAIDQEVATVDERGMVRFLRRGFVTITASQPGNENYSPAIPVARTIEVTSKAVEIENLIIDGVSYGKPEKEVYVVIGCEKEQDQVIIEVQVADGVQVSPSTYITVAVKEYGTYKQVITVTSPRGTEQETYTVYIEKRLATTNLVYQKYNNVLLVNNNKKTNGGYVFKGYEWFKNGEPIGDQQAYSAGNSISDVLEVGAEYHVVLTLYNGKKVVSCPIYIEQKAAADWGIYPNPVQKNQTLHVRLDEDQQQAMSYVIYNVKGQVIKQGEFVEGITDKQIELSSTLATGSYILVLKGNGTQQSVQFIVRE</sequence>
<dbReference type="InterPro" id="IPR036116">
    <property type="entry name" value="FN3_sf"/>
</dbReference>
<evidence type="ECO:0000313" key="4">
    <source>
        <dbReference type="EMBL" id="STZ69860.1"/>
    </source>
</evidence>
<evidence type="ECO:0000259" key="3">
    <source>
        <dbReference type="PROSITE" id="PS50853"/>
    </source>
</evidence>
<dbReference type="Pfam" id="PF00041">
    <property type="entry name" value="fn3"/>
    <property type="match status" value="1"/>
</dbReference>
<dbReference type="Gene3D" id="3.30.160.710">
    <property type="match status" value="2"/>
</dbReference>
<dbReference type="InterPro" id="IPR003961">
    <property type="entry name" value="FN3_dom"/>
</dbReference>
<proteinExistence type="predicted"/>